<dbReference type="InterPro" id="IPR029058">
    <property type="entry name" value="AB_hydrolase_fold"/>
</dbReference>
<protein>
    <submittedName>
        <fullName evidence="3">Alpha/beta-hydrolase</fullName>
    </submittedName>
</protein>
<feature type="domain" description="Alpha/beta hydrolase fold-3" evidence="2">
    <location>
        <begin position="44"/>
        <end position="171"/>
    </location>
</feature>
<evidence type="ECO:0000256" key="1">
    <source>
        <dbReference type="ARBA" id="ARBA00022801"/>
    </source>
</evidence>
<dbReference type="InterPro" id="IPR013094">
    <property type="entry name" value="AB_hydrolase_3"/>
</dbReference>
<dbReference type="Proteomes" id="UP000218811">
    <property type="component" value="Unassembled WGS sequence"/>
</dbReference>
<gene>
    <name evidence="3" type="ORF">WOLCODRAFT_98316</name>
</gene>
<evidence type="ECO:0000313" key="3">
    <source>
        <dbReference type="EMBL" id="PCH40121.1"/>
    </source>
</evidence>
<dbReference type="InterPro" id="IPR050300">
    <property type="entry name" value="GDXG_lipolytic_enzyme"/>
</dbReference>
<dbReference type="Gene3D" id="3.40.50.1820">
    <property type="entry name" value="alpha/beta hydrolase"/>
    <property type="match status" value="1"/>
</dbReference>
<dbReference type="PANTHER" id="PTHR48081:SF3">
    <property type="entry name" value="ALPHA_BETA HYDROLASE FOLD-3 DOMAIN-CONTAINING PROTEIN"/>
    <property type="match status" value="1"/>
</dbReference>
<proteinExistence type="predicted"/>
<keyword evidence="1 3" id="KW-0378">Hydrolase</keyword>
<keyword evidence="4" id="KW-1185">Reference proteome</keyword>
<accession>A0A2H3JE07</accession>
<name>A0A2H3JE07_WOLCO</name>
<dbReference type="OMA" id="MFLARLY"/>
<evidence type="ECO:0000259" key="2">
    <source>
        <dbReference type="Pfam" id="PF07859"/>
    </source>
</evidence>
<sequence length="395" mass="42858">MQPLSIAYKYVDGTPLLLDVYPPVVQSPNADVTQSGSRIAVPAILYFHGGGLTVGNRTSWFPAWLHRRVSDAGCVFVCVDYRLLPPSTGHDILSDIKDAISFVAHKLDTILGDRMNQTNIVHPTSHSIKPIIQIDRNAIAVVGTSAGGLCAYLAAMHAMPKPKVILSMYGMGGNLLTSHYMAPKTTVFFRGRELLDPNNFHDYIFPRSCSLPLTSDSALAYHPPTSPTPGFPANPRMFLARLYLQLGTYMDYYTGCHEPSLSDALRSAAANCSAQDIIKGAPGTELPSIHLRSIIPPEHLLLFPQFGVTSNWPSTYLVHGSADTAVLADESRYMYGLLQKAGVDVSLTIVEGKEHSFDYESDAESIHGVEGGLFDTVAASLLERLRAISSAPPSD</sequence>
<dbReference type="STRING" id="742152.A0A2H3JE07"/>
<organism evidence="3 4">
    <name type="scientific">Wolfiporia cocos (strain MD-104)</name>
    <name type="common">Brown rot fungus</name>
    <dbReference type="NCBI Taxonomy" id="742152"/>
    <lineage>
        <taxon>Eukaryota</taxon>
        <taxon>Fungi</taxon>
        <taxon>Dikarya</taxon>
        <taxon>Basidiomycota</taxon>
        <taxon>Agaricomycotina</taxon>
        <taxon>Agaricomycetes</taxon>
        <taxon>Polyporales</taxon>
        <taxon>Phaeolaceae</taxon>
        <taxon>Wolfiporia</taxon>
    </lineage>
</organism>
<dbReference type="SUPFAM" id="SSF53474">
    <property type="entry name" value="alpha/beta-Hydrolases"/>
    <property type="match status" value="1"/>
</dbReference>
<dbReference type="AlphaFoldDB" id="A0A2H3JE07"/>
<evidence type="ECO:0000313" key="4">
    <source>
        <dbReference type="Proteomes" id="UP000218811"/>
    </source>
</evidence>
<dbReference type="Pfam" id="PF07859">
    <property type="entry name" value="Abhydrolase_3"/>
    <property type="match status" value="1"/>
</dbReference>
<reference evidence="3 4" key="1">
    <citation type="journal article" date="2012" name="Science">
        <title>The Paleozoic origin of enzymatic lignin decomposition reconstructed from 31 fungal genomes.</title>
        <authorList>
            <person name="Floudas D."/>
            <person name="Binder M."/>
            <person name="Riley R."/>
            <person name="Barry K."/>
            <person name="Blanchette R.A."/>
            <person name="Henrissat B."/>
            <person name="Martinez A.T."/>
            <person name="Otillar R."/>
            <person name="Spatafora J.W."/>
            <person name="Yadav J.S."/>
            <person name="Aerts A."/>
            <person name="Benoit I."/>
            <person name="Boyd A."/>
            <person name="Carlson A."/>
            <person name="Copeland A."/>
            <person name="Coutinho P.M."/>
            <person name="de Vries R.P."/>
            <person name="Ferreira P."/>
            <person name="Findley K."/>
            <person name="Foster B."/>
            <person name="Gaskell J."/>
            <person name="Glotzer D."/>
            <person name="Gorecki P."/>
            <person name="Heitman J."/>
            <person name="Hesse C."/>
            <person name="Hori C."/>
            <person name="Igarashi K."/>
            <person name="Jurgens J.A."/>
            <person name="Kallen N."/>
            <person name="Kersten P."/>
            <person name="Kohler A."/>
            <person name="Kuees U."/>
            <person name="Kumar T.K.A."/>
            <person name="Kuo A."/>
            <person name="LaButti K."/>
            <person name="Larrondo L.F."/>
            <person name="Lindquist E."/>
            <person name="Ling A."/>
            <person name="Lombard V."/>
            <person name="Lucas S."/>
            <person name="Lundell T."/>
            <person name="Martin R."/>
            <person name="McLaughlin D.J."/>
            <person name="Morgenstern I."/>
            <person name="Morin E."/>
            <person name="Murat C."/>
            <person name="Nagy L.G."/>
            <person name="Nolan M."/>
            <person name="Ohm R.A."/>
            <person name="Patyshakuliyeva A."/>
            <person name="Rokas A."/>
            <person name="Ruiz-Duenas F.J."/>
            <person name="Sabat G."/>
            <person name="Salamov A."/>
            <person name="Samejima M."/>
            <person name="Schmutz J."/>
            <person name="Slot J.C."/>
            <person name="St John F."/>
            <person name="Stenlid J."/>
            <person name="Sun H."/>
            <person name="Sun S."/>
            <person name="Syed K."/>
            <person name="Tsang A."/>
            <person name="Wiebenga A."/>
            <person name="Young D."/>
            <person name="Pisabarro A."/>
            <person name="Eastwood D.C."/>
            <person name="Martin F."/>
            <person name="Cullen D."/>
            <person name="Grigoriev I.V."/>
            <person name="Hibbett D.S."/>
        </authorList>
    </citation>
    <scope>NUCLEOTIDE SEQUENCE [LARGE SCALE GENOMIC DNA]</scope>
    <source>
        <strain evidence="3 4">MD-104</strain>
    </source>
</reference>
<dbReference type="PANTHER" id="PTHR48081">
    <property type="entry name" value="AB HYDROLASE SUPERFAMILY PROTEIN C4A8.06C"/>
    <property type="match status" value="1"/>
</dbReference>
<dbReference type="GO" id="GO:0016787">
    <property type="term" value="F:hydrolase activity"/>
    <property type="evidence" value="ECO:0007669"/>
    <property type="project" value="UniProtKB-KW"/>
</dbReference>
<dbReference type="EMBL" id="KB468053">
    <property type="protein sequence ID" value="PCH40121.1"/>
    <property type="molecule type" value="Genomic_DNA"/>
</dbReference>
<dbReference type="OrthoDB" id="19653at2759"/>